<dbReference type="GO" id="GO:0030431">
    <property type="term" value="P:sleep"/>
    <property type="evidence" value="ECO:0007669"/>
    <property type="project" value="InterPro"/>
</dbReference>
<evidence type="ECO:0000313" key="5">
    <source>
        <dbReference type="Proteomes" id="UP000192578"/>
    </source>
</evidence>
<evidence type="ECO:0000256" key="1">
    <source>
        <dbReference type="ARBA" id="ARBA00022729"/>
    </source>
</evidence>
<proteinExistence type="predicted"/>
<dbReference type="InterPro" id="IPR050975">
    <property type="entry name" value="Sleep_regulator"/>
</dbReference>
<protein>
    <recommendedName>
        <fullName evidence="6">UPAR/Ly6 domain-containing protein</fullName>
    </recommendedName>
</protein>
<dbReference type="GO" id="GO:0032222">
    <property type="term" value="P:regulation of synaptic transmission, cholinergic"/>
    <property type="evidence" value="ECO:0007669"/>
    <property type="project" value="InterPro"/>
</dbReference>
<organism evidence="4 5">
    <name type="scientific">Hypsibius exemplaris</name>
    <name type="common">Freshwater tardigrade</name>
    <dbReference type="NCBI Taxonomy" id="2072580"/>
    <lineage>
        <taxon>Eukaryota</taxon>
        <taxon>Metazoa</taxon>
        <taxon>Ecdysozoa</taxon>
        <taxon>Tardigrada</taxon>
        <taxon>Eutardigrada</taxon>
        <taxon>Parachela</taxon>
        <taxon>Hypsibioidea</taxon>
        <taxon>Hypsibiidae</taxon>
        <taxon>Hypsibius</taxon>
    </lineage>
</organism>
<keyword evidence="5" id="KW-1185">Reference proteome</keyword>
<name>A0A1W0WGB5_HYPEX</name>
<evidence type="ECO:0000256" key="3">
    <source>
        <dbReference type="SAM" id="SignalP"/>
    </source>
</evidence>
<dbReference type="InterPro" id="IPR031424">
    <property type="entry name" value="QVR-like"/>
</dbReference>
<gene>
    <name evidence="4" type="ORF">BV898_11600</name>
</gene>
<accession>A0A1W0WGB5</accession>
<evidence type="ECO:0008006" key="6">
    <source>
        <dbReference type="Google" id="ProtNLM"/>
    </source>
</evidence>
<reference evidence="5" key="1">
    <citation type="submission" date="2017-01" db="EMBL/GenBank/DDBJ databases">
        <title>Comparative genomics of anhydrobiosis in the tardigrade Hypsibius dujardini.</title>
        <authorList>
            <person name="Yoshida Y."/>
            <person name="Koutsovoulos G."/>
            <person name="Laetsch D."/>
            <person name="Stevens L."/>
            <person name="Kumar S."/>
            <person name="Horikawa D."/>
            <person name="Ishino K."/>
            <person name="Komine S."/>
            <person name="Tomita M."/>
            <person name="Blaxter M."/>
            <person name="Arakawa K."/>
        </authorList>
    </citation>
    <scope>NUCLEOTIDE SEQUENCE [LARGE SCALE GENOMIC DNA]</scope>
    <source>
        <strain evidence="5">Z151</strain>
    </source>
</reference>
<feature type="signal peptide" evidence="3">
    <location>
        <begin position="1"/>
        <end position="22"/>
    </location>
</feature>
<dbReference type="AlphaFoldDB" id="A0A1W0WGB5"/>
<keyword evidence="1 3" id="KW-0732">Signal</keyword>
<dbReference type="Proteomes" id="UP000192578">
    <property type="component" value="Unassembled WGS sequence"/>
</dbReference>
<dbReference type="PANTHER" id="PTHR33562">
    <property type="entry name" value="ATILLA, ISOFORM B-RELATED-RELATED"/>
    <property type="match status" value="1"/>
</dbReference>
<dbReference type="Pfam" id="PF17064">
    <property type="entry name" value="QVR"/>
    <property type="match status" value="1"/>
</dbReference>
<evidence type="ECO:0000313" key="4">
    <source>
        <dbReference type="EMBL" id="OQV14246.1"/>
    </source>
</evidence>
<comment type="caution">
    <text evidence="4">The sequence shown here is derived from an EMBL/GenBank/DDBJ whole genome shotgun (WGS) entry which is preliminary data.</text>
</comment>
<dbReference type="EMBL" id="MTYJ01000108">
    <property type="protein sequence ID" value="OQV14246.1"/>
    <property type="molecule type" value="Genomic_DNA"/>
</dbReference>
<keyword evidence="2" id="KW-0325">Glycoprotein</keyword>
<feature type="chain" id="PRO_5012144865" description="UPAR/Ly6 domain-containing protein" evidence="3">
    <location>
        <begin position="23"/>
        <end position="250"/>
    </location>
</feature>
<evidence type="ECO:0000256" key="2">
    <source>
        <dbReference type="ARBA" id="ARBA00023180"/>
    </source>
</evidence>
<sequence>MKFRILFVCLTVGFYMAPQAAAVLCYVCSNNGTNPADRSCLDVVDANTKQIECAGVCIAVKAQFNGVTSFVRNCQNPVNNLGRNSCVKVDAKVIGNTCVCEGNLCNGQPQWDTATTSASSIKCHSEISGRMPGGAFDADPMTGTVTCSAGSCTDIMIKLAEGNSVRQRSCTTSAVPAGCTDRYPAAFTLEAAQFASKGAKLVKFCACSTSKCNANVNSGTGSVPKNGAGPPVVSWLTLLTGILTLAALVL</sequence>